<organism evidence="2">
    <name type="scientific">hydrothermal vent metagenome</name>
    <dbReference type="NCBI Taxonomy" id="652676"/>
    <lineage>
        <taxon>unclassified sequences</taxon>
        <taxon>metagenomes</taxon>
        <taxon>ecological metagenomes</taxon>
    </lineage>
</organism>
<dbReference type="AlphaFoldDB" id="A0A3B0T1I2"/>
<evidence type="ECO:0000259" key="1">
    <source>
        <dbReference type="SMART" id="SM00849"/>
    </source>
</evidence>
<dbReference type="Pfam" id="PF00753">
    <property type="entry name" value="Lactamase_B"/>
    <property type="match status" value="1"/>
</dbReference>
<dbReference type="InterPro" id="IPR050855">
    <property type="entry name" value="NDM-1-like"/>
</dbReference>
<dbReference type="InterPro" id="IPR036866">
    <property type="entry name" value="RibonucZ/Hydroxyglut_hydro"/>
</dbReference>
<gene>
    <name evidence="2" type="ORF">MNBD_ACTINO02-2847</name>
</gene>
<dbReference type="GO" id="GO:0016787">
    <property type="term" value="F:hydrolase activity"/>
    <property type="evidence" value="ECO:0007669"/>
    <property type="project" value="UniProtKB-KW"/>
</dbReference>
<sequence length="325" mass="35727">METTPTPKPFASSSDLDAKAATLDELADGVFAFTAQGDPNVGCIVGPDSLAVIDARATPAHAQEWIDVIRSEISDKPIDYIILTHYHAVRTLGASAYGAKHIIAHEGTLRLITERGAQDFESEARRFPRLFMDIDSIPGLTWPTMTFTDRMSLQFGERRIDLVHYGRGHTEGDIGIHLPAEGVLFAGDLVEANTAPYCGDAFLQEWMTTTLDRVAAVGATKIVGGRGGTVHGSDIPAAIEETRAYLVTLRDAVYEVVVREGSLKEAFDAAYAALQPRFGEWFIFEHCIPFNVARMYDELAGYRPRIWTASRDQEVWAQLQLGEAP</sequence>
<accession>A0A3B0T1I2</accession>
<dbReference type="SMART" id="SM00849">
    <property type="entry name" value="Lactamase_B"/>
    <property type="match status" value="1"/>
</dbReference>
<evidence type="ECO:0000313" key="2">
    <source>
        <dbReference type="EMBL" id="VAW07237.1"/>
    </source>
</evidence>
<dbReference type="InterPro" id="IPR001279">
    <property type="entry name" value="Metallo-B-lactamas"/>
</dbReference>
<dbReference type="PANTHER" id="PTHR42951">
    <property type="entry name" value="METALLO-BETA-LACTAMASE DOMAIN-CONTAINING"/>
    <property type="match status" value="1"/>
</dbReference>
<dbReference type="Gene3D" id="3.60.15.10">
    <property type="entry name" value="Ribonuclease Z/Hydroxyacylglutathione hydrolase-like"/>
    <property type="match status" value="1"/>
</dbReference>
<dbReference type="SUPFAM" id="SSF56281">
    <property type="entry name" value="Metallo-hydrolase/oxidoreductase"/>
    <property type="match status" value="1"/>
</dbReference>
<reference evidence="2" key="1">
    <citation type="submission" date="2018-06" db="EMBL/GenBank/DDBJ databases">
        <authorList>
            <person name="Zhirakovskaya E."/>
        </authorList>
    </citation>
    <scope>NUCLEOTIDE SEQUENCE</scope>
</reference>
<dbReference type="PANTHER" id="PTHR42951:SF20">
    <property type="entry name" value="BETA LACTAMASE"/>
    <property type="match status" value="1"/>
</dbReference>
<keyword evidence="2" id="KW-0378">Hydrolase</keyword>
<dbReference type="CDD" id="cd16282">
    <property type="entry name" value="metallo-hydrolase-like_MBL-fold"/>
    <property type="match status" value="1"/>
</dbReference>
<dbReference type="EMBL" id="UOEK01000390">
    <property type="protein sequence ID" value="VAW07237.1"/>
    <property type="molecule type" value="Genomic_DNA"/>
</dbReference>
<proteinExistence type="predicted"/>
<feature type="domain" description="Metallo-beta-lactamase" evidence="1">
    <location>
        <begin position="38"/>
        <end position="226"/>
    </location>
</feature>
<name>A0A3B0T1I2_9ZZZZ</name>
<protein>
    <submittedName>
        <fullName evidence="2">MBL-fold metallo-hydrolase superfamily</fullName>
    </submittedName>
</protein>